<proteinExistence type="predicted"/>
<dbReference type="AlphaFoldDB" id="A0A396IFF1"/>
<dbReference type="EMBL" id="PSQE01000004">
    <property type="protein sequence ID" value="RHN62455.1"/>
    <property type="molecule type" value="Genomic_DNA"/>
</dbReference>
<accession>A0A396IFF1</accession>
<reference evidence="1" key="1">
    <citation type="journal article" date="2018" name="Nat. Plants">
        <title>Whole-genome landscape of Medicago truncatula symbiotic genes.</title>
        <authorList>
            <person name="Pecrix Y."/>
            <person name="Gamas P."/>
            <person name="Carrere S."/>
        </authorList>
    </citation>
    <scope>NUCLEOTIDE SEQUENCE</scope>
    <source>
        <tissue evidence="1">Leaves</tissue>
    </source>
</reference>
<dbReference type="Proteomes" id="UP000265566">
    <property type="component" value="Chromosome 4"/>
</dbReference>
<organism evidence="1">
    <name type="scientific">Medicago truncatula</name>
    <name type="common">Barrel medic</name>
    <name type="synonym">Medicago tribuloides</name>
    <dbReference type="NCBI Taxonomy" id="3880"/>
    <lineage>
        <taxon>Eukaryota</taxon>
        <taxon>Viridiplantae</taxon>
        <taxon>Streptophyta</taxon>
        <taxon>Embryophyta</taxon>
        <taxon>Tracheophyta</taxon>
        <taxon>Spermatophyta</taxon>
        <taxon>Magnoliopsida</taxon>
        <taxon>eudicotyledons</taxon>
        <taxon>Gunneridae</taxon>
        <taxon>Pentapetalae</taxon>
        <taxon>rosids</taxon>
        <taxon>fabids</taxon>
        <taxon>Fabales</taxon>
        <taxon>Fabaceae</taxon>
        <taxon>Papilionoideae</taxon>
        <taxon>50 kb inversion clade</taxon>
        <taxon>NPAAA clade</taxon>
        <taxon>Hologalegina</taxon>
        <taxon>IRL clade</taxon>
        <taxon>Trifolieae</taxon>
        <taxon>Medicago</taxon>
    </lineage>
</organism>
<gene>
    <name evidence="1" type="ORF">MtrunA17_Chr4g0047601</name>
</gene>
<evidence type="ECO:0000313" key="1">
    <source>
        <dbReference type="EMBL" id="RHN62455.1"/>
    </source>
</evidence>
<sequence length="57" mass="6512">MVCLSKHLSCFLRNRGWVLHNPTKPTCEVRIAPTYKHLFRPSPIQCGTLNTPPHAQD</sequence>
<comment type="caution">
    <text evidence="1">The sequence shown here is derived from an EMBL/GenBank/DDBJ whole genome shotgun (WGS) entry which is preliminary data.</text>
</comment>
<dbReference type="Gramene" id="rna25034">
    <property type="protein sequence ID" value="RHN62455.1"/>
    <property type="gene ID" value="gene25034"/>
</dbReference>
<name>A0A396IFF1_MEDTR</name>
<protein>
    <submittedName>
        <fullName evidence="1">Uncharacterized protein</fullName>
    </submittedName>
</protein>